<organism evidence="8 9">
    <name type="scientific">Marinomonas posidonica (strain CECT 7376 / NCIMB 14433 / IVIA-Po-181)</name>
    <dbReference type="NCBI Taxonomy" id="491952"/>
    <lineage>
        <taxon>Bacteria</taxon>
        <taxon>Pseudomonadati</taxon>
        <taxon>Pseudomonadota</taxon>
        <taxon>Gammaproteobacteria</taxon>
        <taxon>Oceanospirillales</taxon>
        <taxon>Oceanospirillaceae</taxon>
        <taxon>Marinomonas</taxon>
    </lineage>
</organism>
<keyword evidence="2 4" id="KW-0807">Transducer</keyword>
<dbReference type="FunFam" id="1.10.287.950:FF:000001">
    <property type="entry name" value="Methyl-accepting chemotaxis sensory transducer"/>
    <property type="match status" value="1"/>
</dbReference>
<dbReference type="PANTHER" id="PTHR32089:SF112">
    <property type="entry name" value="LYSOZYME-LIKE PROTEIN-RELATED"/>
    <property type="match status" value="1"/>
</dbReference>
<evidence type="ECO:0000313" key="8">
    <source>
        <dbReference type="EMBL" id="AEF55918.1"/>
    </source>
</evidence>
<dbReference type="Proteomes" id="UP000009230">
    <property type="component" value="Chromosome"/>
</dbReference>
<dbReference type="InterPro" id="IPR003660">
    <property type="entry name" value="HAMP_dom"/>
</dbReference>
<evidence type="ECO:0000259" key="7">
    <source>
        <dbReference type="PROSITE" id="PS50885"/>
    </source>
</evidence>
<evidence type="ECO:0000256" key="4">
    <source>
        <dbReference type="PROSITE-ProRule" id="PRU00284"/>
    </source>
</evidence>
<feature type="transmembrane region" description="Helical" evidence="5">
    <location>
        <begin position="14"/>
        <end position="37"/>
    </location>
</feature>
<dbReference type="GO" id="GO:0016020">
    <property type="term" value="C:membrane"/>
    <property type="evidence" value="ECO:0007669"/>
    <property type="project" value="UniProtKB-SubCell"/>
</dbReference>
<gene>
    <name evidence="8" type="ordered locus">Mar181_2889</name>
</gene>
<evidence type="ECO:0000256" key="3">
    <source>
        <dbReference type="ARBA" id="ARBA00029447"/>
    </source>
</evidence>
<keyword evidence="5" id="KW-0472">Membrane</keyword>
<dbReference type="Gene3D" id="3.30.450.20">
    <property type="entry name" value="PAS domain"/>
    <property type="match status" value="1"/>
</dbReference>
<dbReference type="Pfam" id="PF17201">
    <property type="entry name" value="Cache_3-Cache_2"/>
    <property type="match status" value="1"/>
</dbReference>
<dbReference type="GO" id="GO:0007165">
    <property type="term" value="P:signal transduction"/>
    <property type="evidence" value="ECO:0007669"/>
    <property type="project" value="UniProtKB-KW"/>
</dbReference>
<dbReference type="STRING" id="491952.Mar181_2889"/>
<feature type="domain" description="Methyl-accepting transducer" evidence="6">
    <location>
        <begin position="399"/>
        <end position="635"/>
    </location>
</feature>
<dbReference type="PROSITE" id="PS50885">
    <property type="entry name" value="HAMP"/>
    <property type="match status" value="1"/>
</dbReference>
<feature type="domain" description="HAMP" evidence="7">
    <location>
        <begin position="338"/>
        <end position="394"/>
    </location>
</feature>
<sequence>MFSTIKYASLPKKLGLGTLIAVLLLSIALVVIIGGLFESQIGGIVTSHQEKEIELVVNRLNSRYDSFKQISLHNADMLDFSLNEVETNYNQTMTLANQTIPSLTLHGETLNGQSDFITNFAKAAGADTSIIMAKNGGFYRIAQSNKQLPVSISANNKGRSSLNNKRTFVGRNEINQQDYFAIYKPLSNQTGLYIELLFPFDSVLKPLRHSINSMRFGKTGYVFVTEGRGKEEGKLLIHPTSEGKGLYSLQPKLNSTFKKLYQSDKGVIHYSLKVAGKGDKARPSKVLFQSVPKWNWVVSLKTYDDEYAEEVNHVLLIMTIIVVITAFALSLILIVFIRSALSPLKEMSSAMEQLGHGNLAFRFQRHASKNSNNEIDALQVDAIKMRDNLVKLITNIQTSSEALLASTSGISNANSDLVQSANASQDASAQVSSAITQISTSIEEVAQSSNQVSEQSAKMSHLTTQGHHAVKQVEETVSMLSSAFTKASNTIKTVEHSSKDIGEVVTVINNIAEQTNLLALNAAIEAARAGEQGRGFAVVADEVRVLAQRTQTSTEEIRNVVDKLQANSQSAVMDMEQGSEQVRNSIEQTHTADQLLNDILTSIQDVEMGISNVAAATEEQSVASTQIRRNAEDLQDAAIQTQTMANTSQGHSQNIEQLANTLQHDLSSFTIK</sequence>
<evidence type="ECO:0000256" key="1">
    <source>
        <dbReference type="ARBA" id="ARBA00004370"/>
    </source>
</evidence>
<dbReference type="SMART" id="SM00283">
    <property type="entry name" value="MA"/>
    <property type="match status" value="1"/>
</dbReference>
<reference evidence="8 9" key="1">
    <citation type="journal article" date="2012" name="Stand. Genomic Sci.">
        <title>Complete genome sequence of Marinomonas posidonica type strain (IVIA-Po-181(T)).</title>
        <authorList>
            <person name="Lucas-Elio P."/>
            <person name="Goodwin L."/>
            <person name="Woyke T."/>
            <person name="Pitluck S."/>
            <person name="Nolan M."/>
            <person name="Kyrpides N.C."/>
            <person name="Detter J.C."/>
            <person name="Copeland A."/>
            <person name="Lu M."/>
            <person name="Bruce D."/>
            <person name="Detter C."/>
            <person name="Tapia R."/>
            <person name="Han S."/>
            <person name="Land M.L."/>
            <person name="Ivanova N."/>
            <person name="Mikhailova N."/>
            <person name="Johnston A.W."/>
            <person name="Sanchez-Amat A."/>
        </authorList>
    </citation>
    <scope>NUCLEOTIDE SEQUENCE [LARGE SCALE GENOMIC DNA]</scope>
    <source>
        <strain evidence="9">CECT 7376 / NCIMB 14433 / IVIA-Po-181</strain>
    </source>
</reference>
<keyword evidence="5" id="KW-0812">Transmembrane</keyword>
<evidence type="ECO:0000256" key="5">
    <source>
        <dbReference type="SAM" id="Phobius"/>
    </source>
</evidence>
<dbReference type="HOGENOM" id="CLU_000445_107_19_6"/>
<proteinExistence type="inferred from homology"/>
<dbReference type="OrthoDB" id="9781845at2"/>
<dbReference type="KEGG" id="mpc:Mar181_2889"/>
<feature type="transmembrane region" description="Helical" evidence="5">
    <location>
        <begin position="314"/>
        <end position="337"/>
    </location>
</feature>
<dbReference type="InterPro" id="IPR033462">
    <property type="entry name" value="Cache_3-Cache_2"/>
</dbReference>
<evidence type="ECO:0000259" key="6">
    <source>
        <dbReference type="PROSITE" id="PS50111"/>
    </source>
</evidence>
<dbReference type="Gene3D" id="1.10.287.950">
    <property type="entry name" value="Methyl-accepting chemotaxis protein"/>
    <property type="match status" value="1"/>
</dbReference>
<dbReference type="PANTHER" id="PTHR32089">
    <property type="entry name" value="METHYL-ACCEPTING CHEMOTAXIS PROTEIN MCPB"/>
    <property type="match status" value="1"/>
</dbReference>
<dbReference type="PROSITE" id="PS50111">
    <property type="entry name" value="CHEMOTAXIS_TRANSDUC_2"/>
    <property type="match status" value="1"/>
</dbReference>
<dbReference type="eggNOG" id="COG0840">
    <property type="taxonomic scope" value="Bacteria"/>
</dbReference>
<comment type="similarity">
    <text evidence="3">Belongs to the methyl-accepting chemotaxis (MCP) protein family.</text>
</comment>
<dbReference type="SUPFAM" id="SSF58104">
    <property type="entry name" value="Methyl-accepting chemotaxis protein (MCP) signaling domain"/>
    <property type="match status" value="1"/>
</dbReference>
<keyword evidence="5" id="KW-1133">Transmembrane helix</keyword>
<evidence type="ECO:0000313" key="9">
    <source>
        <dbReference type="Proteomes" id="UP000009230"/>
    </source>
</evidence>
<dbReference type="EMBL" id="CP002771">
    <property type="protein sequence ID" value="AEF55918.1"/>
    <property type="molecule type" value="Genomic_DNA"/>
</dbReference>
<name>F6D094_MARPP</name>
<protein>
    <submittedName>
        <fullName evidence="8">Methyl-accepting chemotaxis sensory transducer</fullName>
    </submittedName>
</protein>
<keyword evidence="9" id="KW-1185">Reference proteome</keyword>
<dbReference type="CDD" id="cd11386">
    <property type="entry name" value="MCP_signal"/>
    <property type="match status" value="1"/>
</dbReference>
<dbReference type="GO" id="GO:0006935">
    <property type="term" value="P:chemotaxis"/>
    <property type="evidence" value="ECO:0007669"/>
    <property type="project" value="UniProtKB-ARBA"/>
</dbReference>
<dbReference type="InterPro" id="IPR004089">
    <property type="entry name" value="MCPsignal_dom"/>
</dbReference>
<dbReference type="Pfam" id="PF00015">
    <property type="entry name" value="MCPsignal"/>
    <property type="match status" value="1"/>
</dbReference>
<dbReference type="AlphaFoldDB" id="F6D094"/>
<comment type="subcellular location">
    <subcellularLocation>
        <location evidence="1">Membrane</location>
    </subcellularLocation>
</comment>
<evidence type="ECO:0000256" key="2">
    <source>
        <dbReference type="ARBA" id="ARBA00023224"/>
    </source>
</evidence>
<accession>F6D094</accession>